<reference evidence="1 2" key="1">
    <citation type="submission" date="2018-09" db="EMBL/GenBank/DDBJ databases">
        <title>Comparative genomics of Leucobacter spp.</title>
        <authorList>
            <person name="Reis A.C."/>
            <person name="Kolvenbach B.A."/>
            <person name="Corvini P.F.X."/>
            <person name="Nunes O.C."/>
        </authorList>
    </citation>
    <scope>NUCLEOTIDE SEQUENCE [LARGE SCALE GENOMIC DNA]</scope>
    <source>
        <strain evidence="1 2">L-1</strain>
    </source>
</reference>
<dbReference type="Pfam" id="PF13242">
    <property type="entry name" value="Hydrolase_like"/>
    <property type="match status" value="1"/>
</dbReference>
<dbReference type="Pfam" id="PF13344">
    <property type="entry name" value="Hydrolase_6"/>
    <property type="match status" value="1"/>
</dbReference>
<evidence type="ECO:0000313" key="2">
    <source>
        <dbReference type="Proteomes" id="UP001646141"/>
    </source>
</evidence>
<dbReference type="InterPro" id="IPR023214">
    <property type="entry name" value="HAD_sf"/>
</dbReference>
<sequence>MSLFGRRRTPMGPAPIEGRDLLLADLDGVVYRGPGAIPGAVAELNRAAERMPLGYITNNASRTDHAVAAHLRDLGLNAQPNEVVTSPQAAVTLLRETIAPGATILVIGGEGLTDELTKAGYIVTRSADDNPAAVLQGFAPEVGWTELAEAAFALAEGPNGEQLPWIATNTDWTIPVARGLAPGNGTLVSAVHTAVARLPVFAGKPETPIFETAFSRFGTRNALMVGDRLDTDMKGARAAGIPSVHVLTGVDRPKQLVAASRDMHPDFIVASLAELHEPYPSTVQLKDGSMQVGTARVGMDGHIVRIDAEGDSQINLLRAGCAAIWNSGLAIYGLKVPEALYADHWR</sequence>
<dbReference type="EMBL" id="QYAD01000006">
    <property type="protein sequence ID" value="MBL3691025.1"/>
    <property type="molecule type" value="Genomic_DNA"/>
</dbReference>
<dbReference type="RefSeq" id="WP_202383207.1">
    <property type="nucleotide sequence ID" value="NZ_BAAAMA010000011.1"/>
</dbReference>
<dbReference type="NCBIfam" id="TIGR01460">
    <property type="entry name" value="HAD-SF-IIA"/>
    <property type="match status" value="1"/>
</dbReference>
<dbReference type="GO" id="GO:0016787">
    <property type="term" value="F:hydrolase activity"/>
    <property type="evidence" value="ECO:0007669"/>
    <property type="project" value="UniProtKB-KW"/>
</dbReference>
<gene>
    <name evidence="1" type="ORF">D3226_13855</name>
</gene>
<protein>
    <submittedName>
        <fullName evidence="1">HAD-IIA family hydrolase</fullName>
    </submittedName>
</protein>
<dbReference type="Proteomes" id="UP001646141">
    <property type="component" value="Unassembled WGS sequence"/>
</dbReference>
<name>A0ABS1STT8_9MICO</name>
<dbReference type="PANTHER" id="PTHR19288">
    <property type="entry name" value="4-NITROPHENYLPHOSPHATASE-RELATED"/>
    <property type="match status" value="1"/>
</dbReference>
<keyword evidence="1" id="KW-0378">Hydrolase</keyword>
<dbReference type="InterPro" id="IPR036412">
    <property type="entry name" value="HAD-like_sf"/>
</dbReference>
<proteinExistence type="predicted"/>
<comment type="caution">
    <text evidence="1">The sequence shown here is derived from an EMBL/GenBank/DDBJ whole genome shotgun (WGS) entry which is preliminary data.</text>
</comment>
<keyword evidence="2" id="KW-1185">Reference proteome</keyword>
<organism evidence="1 2">
    <name type="scientific">Leucobacter chromiireducens subsp. chromiireducens</name>
    <dbReference type="NCBI Taxonomy" id="660067"/>
    <lineage>
        <taxon>Bacteria</taxon>
        <taxon>Bacillati</taxon>
        <taxon>Actinomycetota</taxon>
        <taxon>Actinomycetes</taxon>
        <taxon>Micrococcales</taxon>
        <taxon>Microbacteriaceae</taxon>
        <taxon>Leucobacter</taxon>
    </lineage>
</organism>
<dbReference type="InterPro" id="IPR006357">
    <property type="entry name" value="HAD-SF_hydro_IIA"/>
</dbReference>
<dbReference type="PANTHER" id="PTHR19288:SF95">
    <property type="entry name" value="D-GLYCEROL 3-PHOSPHATE PHOSPHATASE"/>
    <property type="match status" value="1"/>
</dbReference>
<accession>A0ABS1STT8</accession>
<dbReference type="Gene3D" id="3.40.50.1000">
    <property type="entry name" value="HAD superfamily/HAD-like"/>
    <property type="match status" value="2"/>
</dbReference>
<dbReference type="SUPFAM" id="SSF56784">
    <property type="entry name" value="HAD-like"/>
    <property type="match status" value="1"/>
</dbReference>
<evidence type="ECO:0000313" key="1">
    <source>
        <dbReference type="EMBL" id="MBL3691025.1"/>
    </source>
</evidence>